<evidence type="ECO:0000259" key="15">
    <source>
        <dbReference type="PROSITE" id="PS51157"/>
    </source>
</evidence>
<dbReference type="EMBL" id="AJWJ01000093">
    <property type="protein sequence ID" value="KAF2075587.1"/>
    <property type="molecule type" value="Genomic_DNA"/>
</dbReference>
<comment type="function">
    <text evidence="11">Ubiquitin ligase protein which is a component of the N-end rule pathway. Recognizes and binds to proteins bearing specific N-terminal residues that are destabilizing according to the N-end rule, leading to their ubiquitination and subsequent degradation.</text>
</comment>
<dbReference type="FunFam" id="2.10.110.30:FF:000002">
    <property type="entry name" value="Putative e3 ubiquitin-protein ligase ubr3"/>
    <property type="match status" value="1"/>
</dbReference>
<evidence type="ECO:0000256" key="4">
    <source>
        <dbReference type="ARBA" id="ARBA00022723"/>
    </source>
</evidence>
<evidence type="ECO:0000256" key="12">
    <source>
        <dbReference type="SAM" id="Coils"/>
    </source>
</evidence>
<proteinExistence type="inferred from homology"/>
<dbReference type="PANTHER" id="PTHR21497:SF37">
    <property type="entry name" value="E3 UBIQUITIN-PROTEIN LIGASE"/>
    <property type="match status" value="1"/>
</dbReference>
<keyword evidence="7 11" id="KW-0862">Zinc</keyword>
<feature type="compositionally biased region" description="Acidic residues" evidence="13">
    <location>
        <begin position="30"/>
        <end position="52"/>
    </location>
</feature>
<evidence type="ECO:0000313" key="16">
    <source>
        <dbReference type="EMBL" id="KAF2075587.1"/>
    </source>
</evidence>
<organism evidence="16 17">
    <name type="scientific">Polysphondylium violaceum</name>
    <dbReference type="NCBI Taxonomy" id="133409"/>
    <lineage>
        <taxon>Eukaryota</taxon>
        <taxon>Amoebozoa</taxon>
        <taxon>Evosea</taxon>
        <taxon>Eumycetozoa</taxon>
        <taxon>Dictyostelia</taxon>
        <taxon>Dictyosteliales</taxon>
        <taxon>Dictyosteliaceae</taxon>
        <taxon>Polysphondylium</taxon>
    </lineage>
</organism>
<protein>
    <recommendedName>
        <fullName evidence="11">E3 ubiquitin-protein ligase</fullName>
        <ecNumber evidence="11">2.3.2.27</ecNumber>
    </recommendedName>
</protein>
<evidence type="ECO:0000259" key="14">
    <source>
        <dbReference type="PROSITE" id="PS50089"/>
    </source>
</evidence>
<dbReference type="CDD" id="cd19673">
    <property type="entry name" value="UBR-box_UBR3"/>
    <property type="match status" value="1"/>
</dbReference>
<name>A0A8J4V689_9MYCE</name>
<comment type="pathway">
    <text evidence="2 11">Protein modification; protein ubiquitination.</text>
</comment>
<dbReference type="SMART" id="SM00396">
    <property type="entry name" value="ZnF_UBR1"/>
    <property type="match status" value="1"/>
</dbReference>
<dbReference type="InterPro" id="IPR039164">
    <property type="entry name" value="UBR1-like"/>
</dbReference>
<dbReference type="PANTHER" id="PTHR21497">
    <property type="entry name" value="UBIQUITIN LIGASE E3 ALPHA-RELATED"/>
    <property type="match status" value="1"/>
</dbReference>
<dbReference type="Pfam" id="PF02207">
    <property type="entry name" value="zf-UBR"/>
    <property type="match status" value="1"/>
</dbReference>
<dbReference type="OrthoDB" id="20544at2759"/>
<feature type="compositionally biased region" description="Basic and acidic residues" evidence="13">
    <location>
        <begin position="1"/>
        <end position="10"/>
    </location>
</feature>
<feature type="zinc finger region" description="UBR-type" evidence="10">
    <location>
        <begin position="191"/>
        <end position="264"/>
    </location>
</feature>
<dbReference type="GO" id="GO:0016567">
    <property type="term" value="P:protein ubiquitination"/>
    <property type="evidence" value="ECO:0007669"/>
    <property type="project" value="UniProtKB-UniRule"/>
</dbReference>
<dbReference type="GO" id="GO:0071596">
    <property type="term" value="P:ubiquitin-dependent protein catabolic process via the N-end rule pathway"/>
    <property type="evidence" value="ECO:0007669"/>
    <property type="project" value="UniProtKB-UniRule"/>
</dbReference>
<keyword evidence="5 9" id="KW-0863">Zinc-finger</keyword>
<evidence type="ECO:0000256" key="3">
    <source>
        <dbReference type="ARBA" id="ARBA00022679"/>
    </source>
</evidence>
<evidence type="ECO:0000256" key="10">
    <source>
        <dbReference type="PROSITE-ProRule" id="PRU00508"/>
    </source>
</evidence>
<dbReference type="Pfam" id="PF18995">
    <property type="entry name" value="PRT6_C"/>
    <property type="match status" value="1"/>
</dbReference>
<feature type="compositionally biased region" description="Acidic residues" evidence="13">
    <location>
        <begin position="68"/>
        <end position="91"/>
    </location>
</feature>
<evidence type="ECO:0000256" key="13">
    <source>
        <dbReference type="SAM" id="MobiDB-lite"/>
    </source>
</evidence>
<feature type="coiled-coil region" evidence="12">
    <location>
        <begin position="1107"/>
        <end position="1136"/>
    </location>
</feature>
<evidence type="ECO:0000256" key="2">
    <source>
        <dbReference type="ARBA" id="ARBA00004906"/>
    </source>
</evidence>
<evidence type="ECO:0000256" key="6">
    <source>
        <dbReference type="ARBA" id="ARBA00022786"/>
    </source>
</evidence>
<keyword evidence="6 11" id="KW-0833">Ubl conjugation pathway</keyword>
<reference evidence="16" key="1">
    <citation type="submission" date="2020-01" db="EMBL/GenBank/DDBJ databases">
        <title>Development of genomics and gene disruption for Polysphondylium violaceum indicates a role for the polyketide synthase stlB in stalk morphogenesis.</title>
        <authorList>
            <person name="Narita B."/>
            <person name="Kawabe Y."/>
            <person name="Kin K."/>
            <person name="Saito T."/>
            <person name="Gibbs R."/>
            <person name="Kuspa A."/>
            <person name="Muzny D."/>
            <person name="Queller D."/>
            <person name="Richards S."/>
            <person name="Strassman J."/>
            <person name="Sucgang R."/>
            <person name="Worley K."/>
            <person name="Schaap P."/>
        </authorList>
    </citation>
    <scope>NUCLEOTIDE SEQUENCE</scope>
    <source>
        <strain evidence="16">QSvi11</strain>
    </source>
</reference>
<feature type="region of interest" description="Disordered" evidence="13">
    <location>
        <begin position="1"/>
        <end position="91"/>
    </location>
</feature>
<evidence type="ECO:0000256" key="5">
    <source>
        <dbReference type="ARBA" id="ARBA00022771"/>
    </source>
</evidence>
<evidence type="ECO:0000256" key="9">
    <source>
        <dbReference type="PROSITE-ProRule" id="PRU00175"/>
    </source>
</evidence>
<dbReference type="InterPro" id="IPR001841">
    <property type="entry name" value="Znf_RING"/>
</dbReference>
<comment type="catalytic activity">
    <reaction evidence="1 11">
        <text>S-ubiquitinyl-[E2 ubiquitin-conjugating enzyme]-L-cysteine + [acceptor protein]-L-lysine = [E2 ubiquitin-conjugating enzyme]-L-cysteine + N(6)-ubiquitinyl-[acceptor protein]-L-lysine.</text>
        <dbReference type="EC" id="2.3.2.27"/>
    </reaction>
</comment>
<evidence type="ECO:0000313" key="17">
    <source>
        <dbReference type="Proteomes" id="UP000695562"/>
    </source>
</evidence>
<comment type="similarity">
    <text evidence="8 11">Belongs to the E3 ubiquitin-protein ligase UBR1-like family.</text>
</comment>
<gene>
    <name evidence="16" type="ORF">CYY_003092</name>
</gene>
<dbReference type="GO" id="GO:0008270">
    <property type="term" value="F:zinc ion binding"/>
    <property type="evidence" value="ECO:0007669"/>
    <property type="project" value="UniProtKB-UniRule"/>
</dbReference>
<dbReference type="Proteomes" id="UP000695562">
    <property type="component" value="Unassembled WGS sequence"/>
</dbReference>
<dbReference type="GO" id="GO:0000151">
    <property type="term" value="C:ubiquitin ligase complex"/>
    <property type="evidence" value="ECO:0007669"/>
    <property type="project" value="TreeGrafter"/>
</dbReference>
<evidence type="ECO:0000256" key="1">
    <source>
        <dbReference type="ARBA" id="ARBA00000900"/>
    </source>
</evidence>
<dbReference type="Gene3D" id="2.10.110.30">
    <property type="match status" value="1"/>
</dbReference>
<keyword evidence="4 11" id="KW-0479">Metal-binding</keyword>
<dbReference type="GO" id="GO:0005737">
    <property type="term" value="C:cytoplasm"/>
    <property type="evidence" value="ECO:0007669"/>
    <property type="project" value="TreeGrafter"/>
</dbReference>
<dbReference type="GO" id="GO:0061630">
    <property type="term" value="F:ubiquitin protein ligase activity"/>
    <property type="evidence" value="ECO:0007669"/>
    <property type="project" value="UniProtKB-UniRule"/>
</dbReference>
<dbReference type="EC" id="2.3.2.27" evidence="11"/>
<evidence type="ECO:0000256" key="11">
    <source>
        <dbReference type="RuleBase" id="RU366018"/>
    </source>
</evidence>
<keyword evidence="17" id="KW-1185">Reference proteome</keyword>
<keyword evidence="3 11" id="KW-0808">Transferase</keyword>
<accession>A0A8J4V689</accession>
<keyword evidence="12" id="KW-0175">Coiled coil</keyword>
<feature type="domain" description="RING-type" evidence="14">
    <location>
        <begin position="1253"/>
        <end position="1279"/>
    </location>
</feature>
<dbReference type="PROSITE" id="PS51157">
    <property type="entry name" value="ZF_UBR"/>
    <property type="match status" value="1"/>
</dbReference>
<feature type="domain" description="UBR-type" evidence="15">
    <location>
        <begin position="191"/>
        <end position="264"/>
    </location>
</feature>
<dbReference type="UniPathway" id="UPA00143"/>
<dbReference type="InterPro" id="IPR003126">
    <property type="entry name" value="Znf_UBR"/>
</dbReference>
<dbReference type="PROSITE" id="PS50089">
    <property type="entry name" value="ZF_RING_2"/>
    <property type="match status" value="1"/>
</dbReference>
<evidence type="ECO:0000256" key="7">
    <source>
        <dbReference type="ARBA" id="ARBA00022833"/>
    </source>
</evidence>
<sequence>MSDNEHHDVDENSSVSSSDDQMEYNYHDDNQDDGPDYIDETTTEEDIDDEIEIDRQLNNINNNHQDDNNDDEEEDIDQDLDNEDDEDEEDDEFFSLASSVIRNRKSQDKLELSKILYTISCKEMEIWTHTRGYNLNNLYIHGTSFDPQLCLEYLSSRSTNLSYHDLNAFVSILSQESIEKIKEIASAFPFPFCQFEWTKKTWFFRCKDCAVTETSCVCLKCFQNGNHIQQGHSFMVEQSGLGGCCDCGNSDSFHPSGFCSEHFLPEKPEHPSSKLDEQMRKSIHISIRLIVLHLLKILGKIETMLESGDDVNQDLVTVDKIFLWLDNLARGSYPVLHIITEEISNRLLDPNSFELYNIITLPYSDIISYPQKNNVTLIILSLIAKCPKILAIFRPLIITLLGNKLYKISFCEEFLKLYHELALSKDSGVRTLISAISCQMFELPSIAIPFTTGYSKQNLVLILSNVNKLLIKKKETFDLNTIQGRKGFDSILSSNQDFSYISNIFKQQKNTQYIYENDHIIKSILEILNEIQYLTPFKRMLDKAMEFELPVISCLVSIECQSFNTFENLFQSLHHKLSLNTTQKYVSILLNGIPLASPNQQFHNWDGFELPNCNIMNAREQISMHMPRNRVLGVFFANIVYDSPDYSLDFIKSAIDRETVLLLASKSMIPSVLMGQYQCKLWERNPNIFEFSSYYTWSLYSIDLFLVQYLSMLLGPKQFIYLCLSAFSSNFTRTSQHRMMFSQFLKYLIIIVQYRQSSKYSIKEARYHIIQALASGNASTHSKLQDCRKEFFAFDVEQAIKEVSQLKKTDEKLCLKSEYWDRFDVYYPFLFYDVNQTLSQSLNNYYDHLKQNNHPIHESYPLPCKTEPLHPNLEPVLDLLSEPLLYEIFSCIISSFISLPNVNGGIDNDKYELWNDDDTDFIEFVKDEINFHLDYMKEETTEQPYYDCYTPYQYFDTLLNHILYTVVMALRSFMETKFSNLDQETISKLNQCFDFYYQDNDSTQKNRKQDVDELVLSLGLNYNDNPLLCLLKPFTFRINNDQSKIRSLNLLDLIILFSTRMDREQIFSEKKNLTNQLFIYIHQIGNTTLEKYLLSHQVDIKAYVSQKDQLEAQARKKKVMEKQAEIQEKMRLQQQQFLLLNDLSDSDDDEIDSNSNNNDNKSNTKDHEKICVACKLNNSSSPLCAIGFINHNAIQKFSYRESVDKFIKTHSIDISRNLELYDQLFRTQVWENLDLASLLGTIQSGSGTYAQCCGHYIHKSCLSNFSPNYKAGYRCPLCNRISNIAILIQDFDKIDQDTSKNLVHTLFESDWTYQTTPIIQTDPKTLAYLWKFIISNIQVLEVSSRSNSIYLDQDNNSNNNNRENQFIYTETEFKRHLDTLGLLYSNIAEITKSIDKSLYQITDLFNDYLELRLYIDPFILLCIYHFINREKDIVQEIIPLCYNLLISQVLCLHSKVYKTTIVNLLSDQTRLDEINQTIAPFIRKAYLFSHYCIHSTTSTTTINIESFSDIDLLKSRLCLPSIEQAFFGNNFVSFYINDPITPSHLLLPSLPKFINLPNDHINFLIEKIILPCENDCSNLPKGVCLFCDTIVCFGNCCKDEAIQHVFKCSYVGIYLGVVSPEITVMIETPFHKQFTHYIYYDKFNEPSSKSKPMLSLKLSALRKIYVDWLKGNLTQKFYQ</sequence>
<comment type="caution">
    <text evidence="16">The sequence shown here is derived from an EMBL/GenBank/DDBJ whole genome shotgun (WGS) entry which is preliminary data.</text>
</comment>
<evidence type="ECO:0000256" key="8">
    <source>
        <dbReference type="ARBA" id="ARBA00046341"/>
    </source>
</evidence>
<dbReference type="InterPro" id="IPR044046">
    <property type="entry name" value="E3_ligase_UBR-like_C"/>
</dbReference>